<accession>A0A1H8TCF2</accession>
<dbReference type="PROSITE" id="PS00455">
    <property type="entry name" value="AMP_BINDING"/>
    <property type="match status" value="1"/>
</dbReference>
<dbReference type="InterPro" id="IPR020845">
    <property type="entry name" value="AMP-binding_CS"/>
</dbReference>
<dbReference type="InterPro" id="IPR050237">
    <property type="entry name" value="ATP-dep_AMP-bd_enzyme"/>
</dbReference>
<feature type="domain" description="AMP-binding enzyme C-terminal" evidence="3">
    <location>
        <begin position="451"/>
        <end position="521"/>
    </location>
</feature>
<feature type="domain" description="AMP-dependent synthetase/ligase" evidence="2">
    <location>
        <begin position="32"/>
        <end position="401"/>
    </location>
</feature>
<dbReference type="InterPro" id="IPR045851">
    <property type="entry name" value="AMP-bd_C_sf"/>
</dbReference>
<evidence type="ECO:0000313" key="4">
    <source>
        <dbReference type="EMBL" id="SEO88607.1"/>
    </source>
</evidence>
<evidence type="ECO:0000313" key="5">
    <source>
        <dbReference type="Proteomes" id="UP000199126"/>
    </source>
</evidence>
<dbReference type="Pfam" id="PF00501">
    <property type="entry name" value="AMP-binding"/>
    <property type="match status" value="1"/>
</dbReference>
<evidence type="ECO:0000259" key="3">
    <source>
        <dbReference type="Pfam" id="PF13193"/>
    </source>
</evidence>
<dbReference type="OrthoDB" id="193284at2157"/>
<dbReference type="PANTHER" id="PTHR43767">
    <property type="entry name" value="LONG-CHAIN-FATTY-ACID--COA LIGASE"/>
    <property type="match status" value="1"/>
</dbReference>
<feature type="region of interest" description="Disordered" evidence="1">
    <location>
        <begin position="1"/>
        <end position="21"/>
    </location>
</feature>
<evidence type="ECO:0000259" key="2">
    <source>
        <dbReference type="Pfam" id="PF00501"/>
    </source>
</evidence>
<dbReference type="SUPFAM" id="SSF56801">
    <property type="entry name" value="Acetyl-CoA synthetase-like"/>
    <property type="match status" value="1"/>
</dbReference>
<dbReference type="Gene3D" id="3.40.50.12780">
    <property type="entry name" value="N-terminal domain of ligase-like"/>
    <property type="match status" value="1"/>
</dbReference>
<evidence type="ECO:0000256" key="1">
    <source>
        <dbReference type="SAM" id="MobiDB-lite"/>
    </source>
</evidence>
<dbReference type="InterPro" id="IPR000873">
    <property type="entry name" value="AMP-dep_synth/lig_dom"/>
</dbReference>
<reference evidence="5" key="1">
    <citation type="submission" date="2016-10" db="EMBL/GenBank/DDBJ databases">
        <authorList>
            <person name="Varghese N."/>
            <person name="Submissions S."/>
        </authorList>
    </citation>
    <scope>NUCLEOTIDE SEQUENCE [LARGE SCALE GENOMIC DNA]</scope>
    <source>
        <strain evidence="5">CGMCC 1.10121</strain>
    </source>
</reference>
<dbReference type="Pfam" id="PF13193">
    <property type="entry name" value="AMP-binding_C"/>
    <property type="match status" value="1"/>
</dbReference>
<dbReference type="AlphaFoldDB" id="A0A1H8TCF2"/>
<organism evidence="4 5">
    <name type="scientific">Halogranum amylolyticum</name>
    <dbReference type="NCBI Taxonomy" id="660520"/>
    <lineage>
        <taxon>Archaea</taxon>
        <taxon>Methanobacteriati</taxon>
        <taxon>Methanobacteriota</taxon>
        <taxon>Stenosarchaea group</taxon>
        <taxon>Halobacteria</taxon>
        <taxon>Halobacteriales</taxon>
        <taxon>Haloferacaceae</taxon>
    </lineage>
</organism>
<dbReference type="PANTHER" id="PTHR43767:SF1">
    <property type="entry name" value="NONRIBOSOMAL PEPTIDE SYNTHASE PES1 (EUROFUNG)-RELATED"/>
    <property type="match status" value="1"/>
</dbReference>
<dbReference type="GO" id="GO:0016878">
    <property type="term" value="F:acid-thiol ligase activity"/>
    <property type="evidence" value="ECO:0007669"/>
    <property type="project" value="UniProtKB-ARBA"/>
</dbReference>
<dbReference type="InterPro" id="IPR042099">
    <property type="entry name" value="ANL_N_sf"/>
</dbReference>
<dbReference type="InterPro" id="IPR025110">
    <property type="entry name" value="AMP-bd_C"/>
</dbReference>
<gene>
    <name evidence="4" type="ORF">SAMN04487948_106178</name>
</gene>
<dbReference type="EMBL" id="FODV01000006">
    <property type="protein sequence ID" value="SEO88607.1"/>
    <property type="molecule type" value="Genomic_DNA"/>
</dbReference>
<dbReference type="Proteomes" id="UP000199126">
    <property type="component" value="Unassembled WGS sequence"/>
</dbReference>
<feature type="compositionally biased region" description="Acidic residues" evidence="1">
    <location>
        <begin position="1"/>
        <end position="10"/>
    </location>
</feature>
<protein>
    <submittedName>
        <fullName evidence="4">Fatty-acyl-CoA synthase</fullName>
    </submittedName>
</protein>
<sequence>MGADDPDDGGVADGPTPCPDDVPFDWVGAWSERRARLSPEKVGLVDATTDRAFTYRELDAHANRTARLLREYGVADGGRVATLSRNRPELVDCFFATGKTGGVLAPLSHRLAPPELAAMLSTVDPELLLVEAPFADLARDVLGHDDCTVAPEMLVVADAEGSGSSALTVDWPRYGERLPADDSPVDFADVSLSDPQLFLHTGGSTGVPKETVVSHRSVVWNSFNTITAWGLRPEDTTPMVFPMFHTGGWNVLTVPLFHLGGTVVIAREFDPETVLRSIPEHDASVLVAVPAVLRTMCRHDDWGETDLSSLRFVKSGGGPCRESVMEAWWDRDVDLSQGYGLTECGPNNFAMPDGWSHKKSESVGVPAMHVDARVVDDDGPVPRGEVGELELAGLHAADGYWQAPTESAETFGDGWVSTGDLARVDADGYYHVVGRTKNMYVSGGENVYPPEIESVVSTHPKVEEVVVLGVPDEQWGQVGKAVVEGDEGLTLEELREFLDGKVARFKLPKHLAFVDEMPTSGPSKIDRQAVEERFGES</sequence>
<proteinExistence type="predicted"/>
<dbReference type="Gene3D" id="3.30.300.30">
    <property type="match status" value="1"/>
</dbReference>
<name>A0A1H8TCF2_9EURY</name>
<dbReference type="RefSeq" id="WP_089825041.1">
    <property type="nucleotide sequence ID" value="NZ_FODV01000006.1"/>
</dbReference>
<keyword evidence="5" id="KW-1185">Reference proteome</keyword>